<dbReference type="EMBL" id="MVIM01000015">
    <property type="protein sequence ID" value="ORB62527.1"/>
    <property type="molecule type" value="Genomic_DNA"/>
</dbReference>
<evidence type="ECO:0008006" key="4">
    <source>
        <dbReference type="Google" id="ProtNLM"/>
    </source>
</evidence>
<evidence type="ECO:0000313" key="2">
    <source>
        <dbReference type="EMBL" id="ORB62527.1"/>
    </source>
</evidence>
<feature type="transmembrane region" description="Helical" evidence="1">
    <location>
        <begin position="213"/>
        <end position="234"/>
    </location>
</feature>
<evidence type="ECO:0000313" key="3">
    <source>
        <dbReference type="Proteomes" id="UP000192411"/>
    </source>
</evidence>
<keyword evidence="1" id="KW-1133">Transmembrane helix</keyword>
<keyword evidence="1" id="KW-0472">Membrane</keyword>
<feature type="transmembrane region" description="Helical" evidence="1">
    <location>
        <begin position="49"/>
        <end position="70"/>
    </location>
</feature>
<keyword evidence="3" id="KW-1185">Reference proteome</keyword>
<dbReference type="RefSeq" id="WP_083127998.1">
    <property type="nucleotide sequence ID" value="NZ_MVIM01000015.1"/>
</dbReference>
<gene>
    <name evidence="2" type="ORF">BST47_23050</name>
</gene>
<dbReference type="AlphaFoldDB" id="A0A1X0JJT1"/>
<dbReference type="InterPro" id="IPR025333">
    <property type="entry name" value="DUF4239"/>
</dbReference>
<protein>
    <recommendedName>
        <fullName evidence="4">DUF4239 domain-containing protein</fullName>
    </recommendedName>
</protein>
<dbReference type="STRING" id="75922.BST47_23050"/>
<proteinExistence type="predicted"/>
<accession>A0A1X0JJT1</accession>
<dbReference type="OrthoDB" id="4695125at2"/>
<name>A0A1X0JJT1_9MYCO</name>
<organism evidence="2 3">
    <name type="scientific">Mycolicibacterium tusciae</name>
    <dbReference type="NCBI Taxonomy" id="75922"/>
    <lineage>
        <taxon>Bacteria</taxon>
        <taxon>Bacillati</taxon>
        <taxon>Actinomycetota</taxon>
        <taxon>Actinomycetes</taxon>
        <taxon>Mycobacteriales</taxon>
        <taxon>Mycobacteriaceae</taxon>
        <taxon>Mycolicibacterium</taxon>
    </lineage>
</organism>
<evidence type="ECO:0000256" key="1">
    <source>
        <dbReference type="SAM" id="Phobius"/>
    </source>
</evidence>
<dbReference type="Proteomes" id="UP000192411">
    <property type="component" value="Unassembled WGS sequence"/>
</dbReference>
<dbReference type="Pfam" id="PF14023">
    <property type="entry name" value="Bestrophin-like"/>
    <property type="match status" value="1"/>
</dbReference>
<keyword evidence="1" id="KW-0812">Transmembrane</keyword>
<feature type="transmembrane region" description="Helical" evidence="1">
    <location>
        <begin position="185"/>
        <end position="207"/>
    </location>
</feature>
<feature type="transmembrane region" description="Helical" evidence="1">
    <location>
        <begin position="7"/>
        <end position="29"/>
    </location>
</feature>
<reference evidence="2 3" key="1">
    <citation type="submission" date="2017-02" db="EMBL/GenBank/DDBJ databases">
        <title>The new phylogeny of genus Mycobacterium.</title>
        <authorList>
            <person name="Tortoli E."/>
            <person name="Trovato A."/>
            <person name="Cirillo D.M."/>
        </authorList>
    </citation>
    <scope>NUCLEOTIDE SEQUENCE [LARGE SCALE GENOMIC DNA]</scope>
    <source>
        <strain evidence="2 3">DSM 44338</strain>
    </source>
</reference>
<comment type="caution">
    <text evidence="2">The sequence shown here is derived from an EMBL/GenBank/DDBJ whole genome shotgun (WGS) entry which is preliminary data.</text>
</comment>
<sequence length="263" mass="28042">MGEYGIAGLWGLLALGLIAAVAVAGAGMWLAHRTLPDPVSEGHNGALSPFITCVGLVYGALLGFVIVVAWEQFSSAETNVYNEASTVVTMYRQTVGMPADEQAQMRVLLRKYTDAVAGPEWQNAVSGGVGTEDARDALNEMYRVLGSEQSSVASSPISQNFLNQLTTLASERNQRILDAKPRIPGLLWTGLLFGGVVLLGLGGFMRLGSTRAHFGLLGAVAVLLGLLLFIVFWLDHPFGNQLGVTSEPFEQSQVVFDSIDKGT</sequence>